<evidence type="ECO:0000313" key="5">
    <source>
        <dbReference type="Proteomes" id="UP000186905"/>
    </source>
</evidence>
<dbReference type="Proteomes" id="UP000186905">
    <property type="component" value="Unassembled WGS sequence"/>
</dbReference>
<comment type="caution">
    <text evidence="4">The sequence shown here is derived from an EMBL/GenBank/DDBJ whole genome shotgun (WGS) entry which is preliminary data.</text>
</comment>
<evidence type="ECO:0000256" key="1">
    <source>
        <dbReference type="ARBA" id="ARBA00002397"/>
    </source>
</evidence>
<evidence type="ECO:0000313" key="4">
    <source>
        <dbReference type="EMBL" id="OLQ79116.1"/>
    </source>
</evidence>
<evidence type="ECO:0000256" key="3">
    <source>
        <dbReference type="ARBA" id="ARBA00022795"/>
    </source>
</evidence>
<comment type="function">
    <text evidence="1">Required for the efficient initiation of filament assembly.</text>
</comment>
<dbReference type="EMBL" id="MJIL01000051">
    <property type="protein sequence ID" value="OLQ79116.1"/>
    <property type="molecule type" value="Genomic_DNA"/>
</dbReference>
<evidence type="ECO:0008006" key="6">
    <source>
        <dbReference type="Google" id="ProtNLM"/>
    </source>
</evidence>
<accession>A0A1Q9GVE9</accession>
<name>A0A1Q9GVE9_9GAMM</name>
<keyword evidence="5" id="KW-1185">Reference proteome</keyword>
<proteinExistence type="inferred from homology"/>
<comment type="similarity">
    <text evidence="2">Belongs to the FlgN family.</text>
</comment>
<reference evidence="4 5" key="1">
    <citation type="submission" date="2016-09" db="EMBL/GenBank/DDBJ databases">
        <title>Photobacterium proteolyticum sp. nov. a protease producing bacterium isolated from ocean sediments of Laizhou Bay.</title>
        <authorList>
            <person name="Li Y."/>
        </authorList>
    </citation>
    <scope>NUCLEOTIDE SEQUENCE [LARGE SCALE GENOMIC DNA]</scope>
    <source>
        <strain evidence="4 5">13-12</strain>
    </source>
</reference>
<dbReference type="STRING" id="1903952.BIT28_01910"/>
<dbReference type="InterPro" id="IPR007809">
    <property type="entry name" value="FlgN-like"/>
</dbReference>
<dbReference type="Gene3D" id="1.20.58.300">
    <property type="entry name" value="FlgN-like"/>
    <property type="match status" value="1"/>
</dbReference>
<sequence>MANPINKQQAIMLIMKGIQHDVRQYKQLHQLMVEQQESYLKFDGEALQELIAKQRPLIANLSRSAAKRSELMALLGLSQTKAGMATLLQALPEKLKKPMNEYWQTLELCIRSCHQLNQLNGQISASYSEMLQQVNNKQSYSSGNLMQL</sequence>
<dbReference type="SUPFAM" id="SSF140566">
    <property type="entry name" value="FlgN-like"/>
    <property type="match status" value="1"/>
</dbReference>
<dbReference type="Pfam" id="PF05130">
    <property type="entry name" value="FlgN"/>
    <property type="match status" value="1"/>
</dbReference>
<keyword evidence="3" id="KW-1005">Bacterial flagellum biogenesis</keyword>
<dbReference type="AlphaFoldDB" id="A0A1Q9GVE9"/>
<dbReference type="InterPro" id="IPR036679">
    <property type="entry name" value="FlgN-like_sf"/>
</dbReference>
<protein>
    <recommendedName>
        <fullName evidence="6">Flagellar protein FlgN</fullName>
    </recommendedName>
</protein>
<gene>
    <name evidence="4" type="ORF">BIT28_01910</name>
</gene>
<evidence type="ECO:0000256" key="2">
    <source>
        <dbReference type="ARBA" id="ARBA00007703"/>
    </source>
</evidence>
<organism evidence="4 5">
    <name type="scientific">Photobacterium proteolyticum</name>
    <dbReference type="NCBI Taxonomy" id="1903952"/>
    <lineage>
        <taxon>Bacteria</taxon>
        <taxon>Pseudomonadati</taxon>
        <taxon>Pseudomonadota</taxon>
        <taxon>Gammaproteobacteria</taxon>
        <taxon>Vibrionales</taxon>
        <taxon>Vibrionaceae</taxon>
        <taxon>Photobacterium</taxon>
    </lineage>
</organism>
<dbReference type="GO" id="GO:0044780">
    <property type="term" value="P:bacterial-type flagellum assembly"/>
    <property type="evidence" value="ECO:0007669"/>
    <property type="project" value="InterPro"/>
</dbReference>